<dbReference type="InterPro" id="IPR009100">
    <property type="entry name" value="AcylCoA_DH/oxidase_NM_dom_sf"/>
</dbReference>
<dbReference type="PROSITE" id="PS00072">
    <property type="entry name" value="ACYL_COA_DH_1"/>
    <property type="match status" value="1"/>
</dbReference>
<sequence length="446" mass="49346">MSVSNVPFADPLWLNRKHSPYYKDSHRKLQKEVRQYVDEHISPFCEEWEKQGFVPPEVSSDVLYEQLSTVNIEVITFQAQKRHAELGYTAVASFPLAADYLDGQRLPGDINPYEWDGFHDIVVIDELARCGYLGIVWALGCGNSIGGPPIINFGNEEQKRRFLPDMLKGKIRFCLGVTEPDAGSDVAGITTVAERKGDAYIVNGAKKWITNGIFADFCTAAVRTGGSGTHGISALVIPMKAPGVICRKIENSGVHASGSTYIEFDQVEVPVDNLLGEENKGFPVIMNNFNHERLWLACTSLRMARVCAEDAYQHAITRETFGKRLIENQIIRSKFSAMARSLDSNYAWMEQLVYIAEIAKKEGTDAGTGGLFANLKVLAGQTLEKVNRESQQVMGGLGYSKNGRGSRIEQVSRDVRVMVVGGGSEEILSELAVNQEIKAMKKQSKL</sequence>
<evidence type="ECO:0000256" key="4">
    <source>
        <dbReference type="ARBA" id="ARBA00022827"/>
    </source>
</evidence>
<reference evidence="10" key="1">
    <citation type="journal article" date="2014" name="Genome Announc.">
        <title>Complete sequencing and chromosome-scale genome assembly of the industrial progenitor strain P2niaD18 from the penicillin producer Penicillium chrysogenum.</title>
        <authorList>
            <person name="Specht T."/>
            <person name="Dahlmann T.A."/>
            <person name="Zadra I."/>
            <person name="Kurnsteiner H."/>
            <person name="Kuck U."/>
        </authorList>
    </citation>
    <scope>NUCLEOTIDE SEQUENCE [LARGE SCALE GENOMIC DNA]</scope>
    <source>
        <strain evidence="10">P2niaD18</strain>
    </source>
</reference>
<evidence type="ECO:0000256" key="6">
    <source>
        <dbReference type="RuleBase" id="RU362125"/>
    </source>
</evidence>
<evidence type="ECO:0000313" key="10">
    <source>
        <dbReference type="EMBL" id="KZN88652.1"/>
    </source>
</evidence>
<evidence type="ECO:0000256" key="1">
    <source>
        <dbReference type="ARBA" id="ARBA00001974"/>
    </source>
</evidence>
<dbReference type="InterPro" id="IPR046373">
    <property type="entry name" value="Acyl-CoA_Oxase/DH_mid-dom_sf"/>
</dbReference>
<evidence type="ECO:0000256" key="3">
    <source>
        <dbReference type="ARBA" id="ARBA00022630"/>
    </source>
</evidence>
<evidence type="ECO:0000259" key="8">
    <source>
        <dbReference type="Pfam" id="PF02770"/>
    </source>
</evidence>
<dbReference type="Proteomes" id="UP000076449">
    <property type="component" value="Chromosome II"/>
</dbReference>
<dbReference type="InterPro" id="IPR037069">
    <property type="entry name" value="AcylCoA_DH/ox_N_sf"/>
</dbReference>
<dbReference type="FunFam" id="2.40.110.10:FF:000002">
    <property type="entry name" value="Acyl-CoA dehydrogenase fadE12"/>
    <property type="match status" value="1"/>
</dbReference>
<dbReference type="GO" id="GO:0005737">
    <property type="term" value="C:cytoplasm"/>
    <property type="evidence" value="ECO:0007669"/>
    <property type="project" value="TreeGrafter"/>
</dbReference>
<dbReference type="InterPro" id="IPR006091">
    <property type="entry name" value="Acyl-CoA_Oxase/DH_mid-dom"/>
</dbReference>
<comment type="cofactor">
    <cofactor evidence="1 6">
        <name>FAD</name>
        <dbReference type="ChEBI" id="CHEBI:57692"/>
    </cofactor>
</comment>
<gene>
    <name evidence="10" type="ORF">EN45_072290</name>
</gene>
<dbReference type="SUPFAM" id="SSF47203">
    <property type="entry name" value="Acyl-CoA dehydrogenase C-terminal domain-like"/>
    <property type="match status" value="1"/>
</dbReference>
<dbReference type="InterPro" id="IPR050741">
    <property type="entry name" value="Acyl-CoA_dehydrogenase"/>
</dbReference>
<dbReference type="PANTHER" id="PTHR48083">
    <property type="entry name" value="MEDIUM-CHAIN SPECIFIC ACYL-COA DEHYDROGENASE, MITOCHONDRIAL-RELATED"/>
    <property type="match status" value="1"/>
</dbReference>
<dbReference type="GO" id="GO:0050660">
    <property type="term" value="F:flavin adenine dinucleotide binding"/>
    <property type="evidence" value="ECO:0007669"/>
    <property type="project" value="InterPro"/>
</dbReference>
<keyword evidence="3 6" id="KW-0285">Flavoprotein</keyword>
<proteinExistence type="inferred from homology"/>
<dbReference type="SUPFAM" id="SSF56645">
    <property type="entry name" value="Acyl-CoA dehydrogenase NM domain-like"/>
    <property type="match status" value="1"/>
</dbReference>
<dbReference type="Pfam" id="PF00441">
    <property type="entry name" value="Acyl-CoA_dh_1"/>
    <property type="match status" value="1"/>
</dbReference>
<accession>A0A167TV22</accession>
<dbReference type="Pfam" id="PF02770">
    <property type="entry name" value="Acyl-CoA_dh_M"/>
    <property type="match status" value="1"/>
</dbReference>
<evidence type="ECO:0000259" key="9">
    <source>
        <dbReference type="Pfam" id="PF02771"/>
    </source>
</evidence>
<feature type="domain" description="Acyl-CoA dehydrogenase/oxidase C-terminal" evidence="7">
    <location>
        <begin position="279"/>
        <end position="430"/>
    </location>
</feature>
<evidence type="ECO:0000259" key="7">
    <source>
        <dbReference type="Pfam" id="PF00441"/>
    </source>
</evidence>
<name>A0A167TV22_PENCH</name>
<dbReference type="Gene3D" id="1.20.140.10">
    <property type="entry name" value="Butyryl-CoA Dehydrogenase, subunit A, domain 3"/>
    <property type="match status" value="1"/>
</dbReference>
<feature type="domain" description="Acyl-CoA dehydrogenase/oxidase N-terminal" evidence="9">
    <location>
        <begin position="116"/>
        <end position="170"/>
    </location>
</feature>
<comment type="similarity">
    <text evidence="2 6">Belongs to the acyl-CoA dehydrogenase family.</text>
</comment>
<dbReference type="Gene3D" id="2.40.110.10">
    <property type="entry name" value="Butyryl-CoA Dehydrogenase, subunit A, domain 2"/>
    <property type="match status" value="1"/>
</dbReference>
<dbReference type="EMBL" id="CM002799">
    <property type="protein sequence ID" value="KZN88652.1"/>
    <property type="molecule type" value="Genomic_DNA"/>
</dbReference>
<dbReference type="AlphaFoldDB" id="A0A167TV22"/>
<dbReference type="GO" id="GO:0033539">
    <property type="term" value="P:fatty acid beta-oxidation using acyl-CoA dehydrogenase"/>
    <property type="evidence" value="ECO:0007669"/>
    <property type="project" value="TreeGrafter"/>
</dbReference>
<organism evidence="10">
    <name type="scientific">Penicillium chrysogenum</name>
    <name type="common">Penicillium notatum</name>
    <dbReference type="NCBI Taxonomy" id="5076"/>
    <lineage>
        <taxon>Eukaryota</taxon>
        <taxon>Fungi</taxon>
        <taxon>Dikarya</taxon>
        <taxon>Ascomycota</taxon>
        <taxon>Pezizomycotina</taxon>
        <taxon>Eurotiomycetes</taxon>
        <taxon>Eurotiomycetidae</taxon>
        <taxon>Eurotiales</taxon>
        <taxon>Aspergillaceae</taxon>
        <taxon>Penicillium</taxon>
        <taxon>Penicillium chrysogenum species complex</taxon>
    </lineage>
</organism>
<dbReference type="GO" id="GO:0003995">
    <property type="term" value="F:acyl-CoA dehydrogenase activity"/>
    <property type="evidence" value="ECO:0007669"/>
    <property type="project" value="InterPro"/>
</dbReference>
<dbReference type="InterPro" id="IPR006089">
    <property type="entry name" value="Acyl-CoA_DH_CS"/>
</dbReference>
<evidence type="ECO:0000256" key="5">
    <source>
        <dbReference type="ARBA" id="ARBA00023002"/>
    </source>
</evidence>
<dbReference type="Pfam" id="PF02771">
    <property type="entry name" value="Acyl-CoA_dh_N"/>
    <property type="match status" value="1"/>
</dbReference>
<dbReference type="Gene3D" id="1.10.540.10">
    <property type="entry name" value="Acyl-CoA dehydrogenase/oxidase, N-terminal domain"/>
    <property type="match status" value="1"/>
</dbReference>
<protein>
    <submittedName>
        <fullName evidence="10">Acyl-CoA dehydrogenase</fullName>
    </submittedName>
</protein>
<keyword evidence="4 6" id="KW-0274">FAD</keyword>
<feature type="domain" description="Acyl-CoA oxidase/dehydrogenase middle" evidence="8">
    <location>
        <begin position="174"/>
        <end position="267"/>
    </location>
</feature>
<dbReference type="PANTHER" id="PTHR48083:SF17">
    <property type="entry name" value="ACYL-COA DEHYDROGENASE (AFU_ORTHOLOGUE AFUA_2G16630)-RELATED"/>
    <property type="match status" value="1"/>
</dbReference>
<keyword evidence="5 6" id="KW-0560">Oxidoreductase</keyword>
<dbReference type="InterPro" id="IPR009075">
    <property type="entry name" value="AcylCo_DH/oxidase_C"/>
</dbReference>
<dbReference type="InterPro" id="IPR036250">
    <property type="entry name" value="AcylCo_DH-like_C"/>
</dbReference>
<dbReference type="InterPro" id="IPR013786">
    <property type="entry name" value="AcylCoA_DH/ox_N"/>
</dbReference>
<evidence type="ECO:0000256" key="2">
    <source>
        <dbReference type="ARBA" id="ARBA00009347"/>
    </source>
</evidence>